<keyword evidence="3" id="KW-1185">Reference proteome</keyword>
<name>A0A804QCA8_MAIZE</name>
<feature type="compositionally biased region" description="Basic and acidic residues" evidence="1">
    <location>
        <begin position="99"/>
        <end position="119"/>
    </location>
</feature>
<reference evidence="2" key="2">
    <citation type="submission" date="2019-07" db="EMBL/GenBank/DDBJ databases">
        <authorList>
            <person name="Seetharam A."/>
            <person name="Woodhouse M."/>
            <person name="Cannon E."/>
        </authorList>
    </citation>
    <scope>NUCLEOTIDE SEQUENCE [LARGE SCALE GENOMIC DNA]</scope>
    <source>
        <strain evidence="2">cv. B73</strain>
    </source>
</reference>
<evidence type="ECO:0000256" key="1">
    <source>
        <dbReference type="SAM" id="MobiDB-lite"/>
    </source>
</evidence>
<evidence type="ECO:0000313" key="2">
    <source>
        <dbReference type="EnsemblPlants" id="Zm00001eb317520_P001"/>
    </source>
</evidence>
<organism evidence="2 3">
    <name type="scientific">Zea mays</name>
    <name type="common">Maize</name>
    <dbReference type="NCBI Taxonomy" id="4577"/>
    <lineage>
        <taxon>Eukaryota</taxon>
        <taxon>Viridiplantae</taxon>
        <taxon>Streptophyta</taxon>
        <taxon>Embryophyta</taxon>
        <taxon>Tracheophyta</taxon>
        <taxon>Spermatophyta</taxon>
        <taxon>Magnoliopsida</taxon>
        <taxon>Liliopsida</taxon>
        <taxon>Poales</taxon>
        <taxon>Poaceae</taxon>
        <taxon>PACMAD clade</taxon>
        <taxon>Panicoideae</taxon>
        <taxon>Andropogonodae</taxon>
        <taxon>Andropogoneae</taxon>
        <taxon>Tripsacinae</taxon>
        <taxon>Zea</taxon>
    </lineage>
</organism>
<reference evidence="3" key="1">
    <citation type="submission" date="2015-12" db="EMBL/GenBank/DDBJ databases">
        <title>Update maize B73 reference genome by single molecule sequencing technologies.</title>
        <authorList>
            <consortium name="Maize Genome Sequencing Project"/>
            <person name="Ware D."/>
        </authorList>
    </citation>
    <scope>NUCLEOTIDE SEQUENCE [LARGE SCALE GENOMIC DNA]</scope>
    <source>
        <strain evidence="3">cv. B73</strain>
    </source>
</reference>
<feature type="region of interest" description="Disordered" evidence="1">
    <location>
        <begin position="89"/>
        <end position="137"/>
    </location>
</feature>
<accession>A0A804QCA8</accession>
<dbReference type="Gramene" id="Zm00001eb317520_T001">
    <property type="protein sequence ID" value="Zm00001eb317520_P001"/>
    <property type="gene ID" value="Zm00001eb317520"/>
</dbReference>
<dbReference type="Proteomes" id="UP000007305">
    <property type="component" value="Chromosome 7"/>
</dbReference>
<dbReference type="AlphaFoldDB" id="A0A804QCA8"/>
<proteinExistence type="predicted"/>
<protein>
    <submittedName>
        <fullName evidence="2">Uncharacterized protein</fullName>
    </submittedName>
</protein>
<sequence>MNGCRDDRTERTIHEQTNTMCTHARLPGSLCSTAHFHDDLAGGMPIDALGPHLLRSAQRVPGVDHRPELPLPGHLHQPLHLLLLGDQDQRHQPLPGEGDLLKERLGRGGDPRGDVDDRGPVGQNRREHRPGGASRAVRHRVVPGARRAQQPGALGGLVVQHLVGAQARDEAQVARAAGGRDAEPRQLGQLYGVVAHAAGGRGDQHVLGAVTVGARAGAGAGAAVEAAYPRGLELLQRGGRGRGQRRAFRRGHLRRPCHCERRRRHRVLG</sequence>
<dbReference type="InParanoid" id="A0A804QCA8"/>
<dbReference type="EnsemblPlants" id="Zm00001eb317520_T001">
    <property type="protein sequence ID" value="Zm00001eb317520_P001"/>
    <property type="gene ID" value="Zm00001eb317520"/>
</dbReference>
<reference evidence="2" key="3">
    <citation type="submission" date="2021-05" db="UniProtKB">
        <authorList>
            <consortium name="EnsemblPlants"/>
        </authorList>
    </citation>
    <scope>IDENTIFICATION</scope>
    <source>
        <strain evidence="2">cv. B73</strain>
    </source>
</reference>
<dbReference type="FunCoup" id="A0A804QCA8">
    <property type="interactions" value="473"/>
</dbReference>
<evidence type="ECO:0000313" key="3">
    <source>
        <dbReference type="Proteomes" id="UP000007305"/>
    </source>
</evidence>